<dbReference type="GO" id="GO:0004860">
    <property type="term" value="F:protein kinase inhibitor activity"/>
    <property type="evidence" value="ECO:0007669"/>
    <property type="project" value="UniProtKB-KW"/>
</dbReference>
<dbReference type="InterPro" id="IPR003778">
    <property type="entry name" value="CT_A_B"/>
</dbReference>
<keyword evidence="3" id="KW-0067">ATP-binding</keyword>
<keyword evidence="2" id="KW-0378">Hydrolase</keyword>
<dbReference type="GO" id="GO:0005524">
    <property type="term" value="F:ATP binding"/>
    <property type="evidence" value="ECO:0007669"/>
    <property type="project" value="UniProtKB-KW"/>
</dbReference>
<dbReference type="EMBL" id="FOCV01000006">
    <property type="protein sequence ID" value="SEN63693.1"/>
    <property type="molecule type" value="Genomic_DNA"/>
</dbReference>
<proteinExistence type="predicted"/>
<evidence type="ECO:0000313" key="9">
    <source>
        <dbReference type="Proteomes" id="UP000198939"/>
    </source>
</evidence>
<dbReference type="EMBL" id="FNXB01000008">
    <property type="protein sequence ID" value="SEH69195.1"/>
    <property type="molecule type" value="Genomic_DNA"/>
</dbReference>
<dbReference type="InterPro" id="IPR029000">
    <property type="entry name" value="Cyclophilin-like_dom_sf"/>
</dbReference>
<organism evidence="6 8">
    <name type="scientific">Rhizobium tibeticum</name>
    <dbReference type="NCBI Taxonomy" id="501024"/>
    <lineage>
        <taxon>Bacteria</taxon>
        <taxon>Pseudomonadati</taxon>
        <taxon>Pseudomonadota</taxon>
        <taxon>Alphaproteobacteria</taxon>
        <taxon>Hyphomicrobiales</taxon>
        <taxon>Rhizobiaceae</taxon>
        <taxon>Rhizobium/Agrobacterium group</taxon>
        <taxon>Rhizobium</taxon>
    </lineage>
</organism>
<keyword evidence="9" id="KW-1185">Reference proteome</keyword>
<name>A0A1H8I505_9HYPH</name>
<dbReference type="Pfam" id="PF02682">
    <property type="entry name" value="CT_C_D"/>
    <property type="match status" value="1"/>
</dbReference>
<evidence type="ECO:0000313" key="8">
    <source>
        <dbReference type="Proteomes" id="UP000183063"/>
    </source>
</evidence>
<dbReference type="Gene3D" id="2.40.100.10">
    <property type="entry name" value="Cyclophilin-like"/>
    <property type="match status" value="2"/>
</dbReference>
<evidence type="ECO:0000256" key="3">
    <source>
        <dbReference type="ARBA" id="ARBA00022840"/>
    </source>
</evidence>
<keyword evidence="7" id="KW-0649">Protein kinase inhibitor</keyword>
<reference evidence="7 9" key="1">
    <citation type="submission" date="2016-10" db="EMBL/GenBank/DDBJ databases">
        <authorList>
            <person name="Varghese N."/>
            <person name="Submissions S."/>
        </authorList>
    </citation>
    <scope>NUCLEOTIDE SEQUENCE [LARGE SCALE GENOMIC DNA]</scope>
    <source>
        <strain evidence="7 9">CGMCC 1.7071</strain>
    </source>
</reference>
<accession>A0A1H8I505</accession>
<protein>
    <submittedName>
        <fullName evidence="7">Sensor histidine kinase inhibitor, KipI family</fullName>
    </submittedName>
    <submittedName>
        <fullName evidence="6">Sporulation inhibitor KipI</fullName>
    </submittedName>
</protein>
<evidence type="ECO:0000259" key="5">
    <source>
        <dbReference type="SMART" id="SM00797"/>
    </source>
</evidence>
<dbReference type="PANTHER" id="PTHR43309">
    <property type="entry name" value="5-OXOPROLINASE SUBUNIT C"/>
    <property type="match status" value="1"/>
</dbReference>
<reference evidence="8" key="3">
    <citation type="submission" date="2016-10" db="EMBL/GenBank/DDBJ databases">
        <authorList>
            <person name="Wibberg D."/>
        </authorList>
    </citation>
    <scope>NUCLEOTIDE SEQUENCE [LARGE SCALE GENOMIC DNA]</scope>
</reference>
<evidence type="ECO:0000313" key="7">
    <source>
        <dbReference type="EMBL" id="SEN63693.1"/>
    </source>
</evidence>
<dbReference type="Gene3D" id="3.30.1360.40">
    <property type="match status" value="1"/>
</dbReference>
<dbReference type="InterPro" id="IPR052708">
    <property type="entry name" value="PxpC"/>
</dbReference>
<feature type="domain" description="Carboxyltransferase" evidence="5">
    <location>
        <begin position="252"/>
        <end position="531"/>
    </location>
</feature>
<evidence type="ECO:0000313" key="6">
    <source>
        <dbReference type="EMBL" id="SEH69195.1"/>
    </source>
</evidence>
<dbReference type="Proteomes" id="UP000183063">
    <property type="component" value="Unassembled WGS sequence"/>
</dbReference>
<gene>
    <name evidence="6" type="primary">kipI_1</name>
    <name evidence="6" type="ORF">RTCCBAU85039_1804</name>
    <name evidence="7" type="ORF">SAMN05216228_100614</name>
</gene>
<feature type="domain" description="Carboxyltransferase" evidence="4">
    <location>
        <begin position="5"/>
        <end position="195"/>
    </location>
</feature>
<evidence type="ECO:0000259" key="4">
    <source>
        <dbReference type="SMART" id="SM00796"/>
    </source>
</evidence>
<dbReference type="OrthoDB" id="9768696at2"/>
<reference evidence="6" key="2">
    <citation type="submission" date="2016-10" db="EMBL/GenBank/DDBJ databases">
        <authorList>
            <person name="de Groot N.N."/>
        </authorList>
    </citation>
    <scope>NUCLEOTIDE SEQUENCE [LARGE SCALE GENOMIC DNA]</scope>
    <source>
        <strain evidence="6">CCBAU85039</strain>
    </source>
</reference>
<sequence length="531" mass="56582">MAERLRFLPAGSDAFLIELDDLETTLTLFDVLGVARPEGVIDLVPAARTILVRFDPHATARATLVEAISSLDLSVRSTRQGETLEIPVTYDGEDLDDVAAFLGWTVEELIRRHTEATYTVAFTGFAPGFAYMSCDDPAFDIPRRKTPRMRIPAGSVALGGKFGGIYPSDSPGGWQLLGRTPLKMWDTRRPRAALLAPGDRVCFRDIAKGATVPVSTMPDETTETTGSRAGLLVIRADRPALYQDLGRRGQAGQGVAESGALDRASLIEANLCVGNPRSAAAIEIAYGGFALKADRPVTLALTGAPAPVAIVTVDGRRLKAPFYQAVALDAGDELTLEYPPEGTRSYLALRGGFAVETLVASAATDTLAKVGPAPIIAGDILVPANEPVSAVNPHRPSPRKLPRAGDTVRLDVVLGPRTDWFKQDALALLLSQEWQVTAQSSRVGARLAGARPLEKLDATELPSEGTPIGSIQVPHNGQPVLFLADHPLTGGYPVIGVVARHHLDLAGQIPIGANIRFDAVTAFDPLIRETR</sequence>
<dbReference type="SMART" id="SM00797">
    <property type="entry name" value="AHS2"/>
    <property type="match status" value="1"/>
</dbReference>
<dbReference type="AlphaFoldDB" id="A0A1H8I505"/>
<dbReference type="SUPFAM" id="SSF50891">
    <property type="entry name" value="Cyclophilin-like"/>
    <property type="match status" value="2"/>
</dbReference>
<evidence type="ECO:0000256" key="2">
    <source>
        <dbReference type="ARBA" id="ARBA00022801"/>
    </source>
</evidence>
<dbReference type="Pfam" id="PF02626">
    <property type="entry name" value="CT_A_B"/>
    <property type="match status" value="1"/>
</dbReference>
<dbReference type="GO" id="GO:0016787">
    <property type="term" value="F:hydrolase activity"/>
    <property type="evidence" value="ECO:0007669"/>
    <property type="project" value="UniProtKB-KW"/>
</dbReference>
<dbReference type="SUPFAM" id="SSF160467">
    <property type="entry name" value="PH0987 N-terminal domain-like"/>
    <property type="match status" value="1"/>
</dbReference>
<dbReference type="SMART" id="SM00796">
    <property type="entry name" value="AHS1"/>
    <property type="match status" value="1"/>
</dbReference>
<dbReference type="Proteomes" id="UP000198939">
    <property type="component" value="Unassembled WGS sequence"/>
</dbReference>
<dbReference type="RefSeq" id="WP_072373438.1">
    <property type="nucleotide sequence ID" value="NZ_FNXB01000008.1"/>
</dbReference>
<keyword evidence="1" id="KW-0547">Nucleotide-binding</keyword>
<evidence type="ECO:0000256" key="1">
    <source>
        <dbReference type="ARBA" id="ARBA00022741"/>
    </source>
</evidence>
<dbReference type="PANTHER" id="PTHR43309:SF3">
    <property type="entry name" value="5-OXOPROLINASE SUBUNIT C"/>
    <property type="match status" value="1"/>
</dbReference>
<dbReference type="STRING" id="501024.RTCCBAU85039_1804"/>
<dbReference type="InterPro" id="IPR003833">
    <property type="entry name" value="CT_C_D"/>
</dbReference>